<dbReference type="CDD" id="cd00082">
    <property type="entry name" value="HisKA"/>
    <property type="match status" value="1"/>
</dbReference>
<dbReference type="InterPro" id="IPR052162">
    <property type="entry name" value="Sensor_kinase/Photoreceptor"/>
</dbReference>
<dbReference type="CDD" id="cd00130">
    <property type="entry name" value="PAS"/>
    <property type="match status" value="8"/>
</dbReference>
<evidence type="ECO:0000259" key="9">
    <source>
        <dbReference type="PROSITE" id="PS50113"/>
    </source>
</evidence>
<gene>
    <name evidence="10" type="ORF">Aconfl_22390</name>
</gene>
<feature type="domain" description="PAS" evidence="8">
    <location>
        <begin position="1262"/>
        <end position="1332"/>
    </location>
</feature>
<dbReference type="InterPro" id="IPR005467">
    <property type="entry name" value="His_kinase_dom"/>
</dbReference>
<feature type="domain" description="PAS" evidence="8">
    <location>
        <begin position="248"/>
        <end position="318"/>
    </location>
</feature>
<dbReference type="Pfam" id="PF08448">
    <property type="entry name" value="PAS_4"/>
    <property type="match status" value="3"/>
</dbReference>
<dbReference type="InterPro" id="IPR035965">
    <property type="entry name" value="PAS-like_dom_sf"/>
</dbReference>
<dbReference type="InterPro" id="IPR036097">
    <property type="entry name" value="HisK_dim/P_sf"/>
</dbReference>
<dbReference type="SUPFAM" id="SSF47384">
    <property type="entry name" value="Homodimeric domain of signal transducing histidine kinase"/>
    <property type="match status" value="1"/>
</dbReference>
<keyword evidence="4" id="KW-0808">Transferase</keyword>
<feature type="domain" description="Histidine kinase" evidence="7">
    <location>
        <begin position="1533"/>
        <end position="1747"/>
    </location>
</feature>
<evidence type="ECO:0000259" key="7">
    <source>
        <dbReference type="PROSITE" id="PS50109"/>
    </source>
</evidence>
<dbReference type="InterPro" id="IPR036890">
    <property type="entry name" value="HATPase_C_sf"/>
</dbReference>
<dbReference type="Pfam" id="PF13426">
    <property type="entry name" value="PAS_9"/>
    <property type="match status" value="1"/>
</dbReference>
<dbReference type="Pfam" id="PF08447">
    <property type="entry name" value="PAS_3"/>
    <property type="match status" value="2"/>
</dbReference>
<feature type="domain" description="PAS" evidence="8">
    <location>
        <begin position="662"/>
        <end position="732"/>
    </location>
</feature>
<dbReference type="PROSITE" id="PS50113">
    <property type="entry name" value="PAC"/>
    <property type="match status" value="3"/>
</dbReference>
<dbReference type="NCBIfam" id="TIGR00229">
    <property type="entry name" value="sensory_box"/>
    <property type="match status" value="7"/>
</dbReference>
<evidence type="ECO:0000256" key="3">
    <source>
        <dbReference type="ARBA" id="ARBA00022553"/>
    </source>
</evidence>
<evidence type="ECO:0000256" key="2">
    <source>
        <dbReference type="ARBA" id="ARBA00012438"/>
    </source>
</evidence>
<feature type="coiled-coil region" evidence="6">
    <location>
        <begin position="1246"/>
        <end position="1273"/>
    </location>
</feature>
<feature type="domain" description="PAS" evidence="8">
    <location>
        <begin position="1379"/>
        <end position="1451"/>
    </location>
</feature>
<dbReference type="PRINTS" id="PR00344">
    <property type="entry name" value="BCTRLSENSOR"/>
</dbReference>
<dbReference type="SUPFAM" id="SSF55781">
    <property type="entry name" value="GAF domain-like"/>
    <property type="match status" value="1"/>
</dbReference>
<dbReference type="InterPro" id="IPR013767">
    <property type="entry name" value="PAS_fold"/>
</dbReference>
<feature type="domain" description="PAC" evidence="9">
    <location>
        <begin position="1456"/>
        <end position="1508"/>
    </location>
</feature>
<evidence type="ECO:0000256" key="4">
    <source>
        <dbReference type="ARBA" id="ARBA00022679"/>
    </source>
</evidence>
<dbReference type="InterPro" id="IPR000014">
    <property type="entry name" value="PAS"/>
</dbReference>
<dbReference type="SUPFAM" id="SSF55874">
    <property type="entry name" value="ATPase domain of HSP90 chaperone/DNA topoisomerase II/histidine kinase"/>
    <property type="match status" value="1"/>
</dbReference>
<feature type="domain" description="PAS" evidence="8">
    <location>
        <begin position="369"/>
        <end position="421"/>
    </location>
</feature>
<evidence type="ECO:0000256" key="1">
    <source>
        <dbReference type="ARBA" id="ARBA00000085"/>
    </source>
</evidence>
<comment type="catalytic activity">
    <reaction evidence="1">
        <text>ATP + protein L-histidine = ADP + protein N-phospho-L-histidine.</text>
        <dbReference type="EC" id="2.7.13.3"/>
    </reaction>
</comment>
<dbReference type="PANTHER" id="PTHR43304:SF1">
    <property type="entry name" value="PAC DOMAIN-CONTAINING PROTEIN"/>
    <property type="match status" value="1"/>
</dbReference>
<feature type="domain" description="PAC" evidence="9">
    <location>
        <begin position="852"/>
        <end position="903"/>
    </location>
</feature>
<dbReference type="Gene3D" id="3.30.450.40">
    <property type="match status" value="1"/>
</dbReference>
<dbReference type="EMBL" id="BTPD01000006">
    <property type="protein sequence ID" value="GMQ29596.1"/>
    <property type="molecule type" value="Genomic_DNA"/>
</dbReference>
<organism evidence="10 11">
    <name type="scientific">Algoriphagus confluentis</name>
    <dbReference type="NCBI Taxonomy" id="1697556"/>
    <lineage>
        <taxon>Bacteria</taxon>
        <taxon>Pseudomonadati</taxon>
        <taxon>Bacteroidota</taxon>
        <taxon>Cytophagia</taxon>
        <taxon>Cytophagales</taxon>
        <taxon>Cyclobacteriaceae</taxon>
        <taxon>Algoriphagus</taxon>
    </lineage>
</organism>
<dbReference type="Proteomes" id="UP001338309">
    <property type="component" value="Unassembled WGS sequence"/>
</dbReference>
<accession>A0ABQ6PPJ4</accession>
<dbReference type="InterPro" id="IPR001610">
    <property type="entry name" value="PAC"/>
</dbReference>
<dbReference type="RefSeq" id="WP_338224314.1">
    <property type="nucleotide sequence ID" value="NZ_BTPD01000006.1"/>
</dbReference>
<reference evidence="10 11" key="1">
    <citation type="submission" date="2023-08" db="EMBL/GenBank/DDBJ databases">
        <title>Draft genome sequence of Algoriphagus confluentis.</title>
        <authorList>
            <person name="Takatani N."/>
            <person name="Hosokawa M."/>
            <person name="Sawabe T."/>
        </authorList>
    </citation>
    <scope>NUCLEOTIDE SEQUENCE [LARGE SCALE GENOMIC DNA]</scope>
    <source>
        <strain evidence="10 11">NBRC 111222</strain>
    </source>
</reference>
<dbReference type="PANTHER" id="PTHR43304">
    <property type="entry name" value="PHYTOCHROME-LIKE PROTEIN CPH1"/>
    <property type="match status" value="1"/>
</dbReference>
<dbReference type="SUPFAM" id="SSF55785">
    <property type="entry name" value="PYP-like sensor domain (PAS domain)"/>
    <property type="match status" value="11"/>
</dbReference>
<dbReference type="InterPro" id="IPR000700">
    <property type="entry name" value="PAS-assoc_C"/>
</dbReference>
<dbReference type="InterPro" id="IPR029016">
    <property type="entry name" value="GAF-like_dom_sf"/>
</dbReference>
<keyword evidence="5" id="KW-0418">Kinase</keyword>
<keyword evidence="3" id="KW-0597">Phosphoprotein</keyword>
<feature type="domain" description="PAS" evidence="8">
    <location>
        <begin position="1145"/>
        <end position="1215"/>
    </location>
</feature>
<protein>
    <recommendedName>
        <fullName evidence="2">histidine kinase</fullName>
        <ecNumber evidence="2">2.7.13.3</ecNumber>
    </recommendedName>
</protein>
<evidence type="ECO:0000313" key="11">
    <source>
        <dbReference type="Proteomes" id="UP001338309"/>
    </source>
</evidence>
<dbReference type="InterPro" id="IPR003661">
    <property type="entry name" value="HisK_dim/P_dom"/>
</dbReference>
<dbReference type="SMART" id="SM00388">
    <property type="entry name" value="HisKA"/>
    <property type="match status" value="1"/>
</dbReference>
<dbReference type="InterPro" id="IPR013656">
    <property type="entry name" value="PAS_4"/>
</dbReference>
<dbReference type="PROSITE" id="PS50112">
    <property type="entry name" value="PAS"/>
    <property type="match status" value="7"/>
</dbReference>
<dbReference type="EC" id="2.7.13.3" evidence="2"/>
<dbReference type="PROSITE" id="PS50109">
    <property type="entry name" value="HIS_KIN"/>
    <property type="match status" value="1"/>
</dbReference>
<dbReference type="Pfam" id="PF02518">
    <property type="entry name" value="HATPase_c"/>
    <property type="match status" value="1"/>
</dbReference>
<dbReference type="InterPro" id="IPR004358">
    <property type="entry name" value="Sig_transdc_His_kin-like_C"/>
</dbReference>
<evidence type="ECO:0000256" key="5">
    <source>
        <dbReference type="ARBA" id="ARBA00022777"/>
    </source>
</evidence>
<dbReference type="Gene3D" id="3.30.450.20">
    <property type="entry name" value="PAS domain"/>
    <property type="match status" value="11"/>
</dbReference>
<comment type="caution">
    <text evidence="10">The sequence shown here is derived from an EMBL/GenBank/DDBJ whole genome shotgun (WGS) entry which is preliminary data.</text>
</comment>
<sequence>MKVPTQIANLYFEQSKDLIWMIDPELKLIYANQAYLELMQKVTGKEKKLNESVLIEGFGSGYVEKWAAYYHKALSGAQFELEEHFLHPESQEISYNQVVFNPVLEENGQVVSVACLSRDISRIVKQRSEAHQLMDSSLDVFCTIDSSGRFVFVSEAARSHWGYAPEELVGTPYVHLILEEDISKTEEIAEAILKGKEIKSFSNRYKKKNGELAYNFWSARWDTQSRMMYCVARDGKEKIEQEHLLQLSEQRFRDLVQEGSDLIAILSEEGEYLYVSPTSLTVLGIHPDEFLGRSAFEFIHPDDVERTMERLVQIGTSKKVQVEPFRFKTKNQEWRWIETVLTNMMDNPAVRGIVANSRDISEKVEEQRQLHLFKKAINSTTDAIIMTEGEPLDEPGPKIIYVNQAFTKVTGYTSEEILGKNPRILQGPDSNPEQIKEMGEKLRNWESTEVTMVNYTKEGKPFWVNFAISPVGTEKGKPSHWISVQRDVTEQKIKDRERELLAEISLNFHNEVDFGMACKNLCNTIGSFGNFDWVELWTVNLDRSKILYLSHFFQSADDEVFYQISNENPQFALGKGLPGKVWESKGQLLWDAVVVKNDFIRKEAAEKINLQTVLGIPLINKGEVIGALLIGTKENHGKLEQYKTLFSHFHNFIGSEINRKQLENNLTHLYESVPDMICILDFQGKFLWVNKESAELLEYPEEEILYHSFEDFVLPSEREESSRIFSSLEKGRDSLAFQNRFLTKSKEIRWLSWTAKANMQEGLIYATARNMTTEKKLQELNRITSQMASIGSWEVDLLKEKIFWSEMVHQLHETDPETFKPKLTGSIDFYREDFRAMVADSVNLCIEKGEPFDFEAVLVSAKKNERWVRAIGSAEFIEGECVRIFGSFQDIHERKQAELRLQSLADNLPGVVFQYYVFPDGTDALRNVSKGAHKVWGYRPQEVMEDIQLVWNQTKAGGEYEEVQKSISDSLNQKTTWICRYKSISPSGEMKTLLGTGTPSFLTDGTVVYNSVVLDITQEAKNEDMLTQATLLAKIGSWEMNLLNPKGEELMYWSPMTYHIFQLDLSFIPTFSRAINLCVGESRRRIQEKMNLLIVKGIPFDEEVLTCNPDGKQKWVRVIGECEKIRDKPVRVFGSFQDIHNSKSLELQIREILGSISDAFYALDAEWRFTYFNKEAERLLNQKESRVLGQIIWELFPAAKATQLETVYQEVVATGQSQSFEYFFPGDECWYEVNAYPSKGGVSVYFKNIDERKQAAEQLKKAYEEKKQILESIGDAFFSVNKEWVVTYWNKEAEILLGKKREEILGKNLWEEYPDAVDSEFYQQYQLAVATGNTVTFEANYPKLGKWFEVSAYPYAKSLSVYFKDVTLRKEADLRLLKANERFEKVTEATNDAIWDWDIEAGTYFRSSAIEKFFGKGTLKHMEESEFWMDRFHPEDLKPIQDSINFALADPECNRWEMEYRIQNEDKQLIYVIDRGVIIRNEAGKPVRMVGAMTDITERKKFEQQLVLLNQSLNEQALDLKRSNEELEQFAFVASHDLQEPLRMISSFMDQLQRKYGNQMDEKALMYIGFATDGARRMKQIILDLLEFSRANRPTDELEEVDLNEFLKEYQLLRRKIISETNTSIQADSLPTLKTHKTLMVQIFHNLLDNSIKYKKEGVSPEIRISFESGHSEWQFSVQDNGIGIPHQFHEKIFNIFQRLHNRDQYPGSGIGLSIAKRCIEYLGGRIWLESQPGEGTTFFFTISKNIV</sequence>
<dbReference type="SMART" id="SM00387">
    <property type="entry name" value="HATPase_c"/>
    <property type="match status" value="1"/>
</dbReference>
<dbReference type="Pfam" id="PF00989">
    <property type="entry name" value="PAS"/>
    <property type="match status" value="2"/>
</dbReference>
<keyword evidence="6" id="KW-0175">Coiled coil</keyword>
<keyword evidence="11" id="KW-1185">Reference proteome</keyword>
<evidence type="ECO:0000256" key="6">
    <source>
        <dbReference type="SAM" id="Coils"/>
    </source>
</evidence>
<evidence type="ECO:0000313" key="10">
    <source>
        <dbReference type="EMBL" id="GMQ29596.1"/>
    </source>
</evidence>
<name>A0ABQ6PPJ4_9BACT</name>
<feature type="domain" description="PAC" evidence="9">
    <location>
        <begin position="446"/>
        <end position="500"/>
    </location>
</feature>
<feature type="domain" description="PAS" evidence="8">
    <location>
        <begin position="126"/>
        <end position="196"/>
    </location>
</feature>
<dbReference type="Gene3D" id="3.30.565.10">
    <property type="entry name" value="Histidine kinase-like ATPase, C-terminal domain"/>
    <property type="match status" value="1"/>
</dbReference>
<dbReference type="Gene3D" id="1.10.287.130">
    <property type="match status" value="1"/>
</dbReference>
<dbReference type="InterPro" id="IPR013655">
    <property type="entry name" value="PAS_fold_3"/>
</dbReference>
<proteinExistence type="predicted"/>
<dbReference type="SMART" id="SM00086">
    <property type="entry name" value="PAC"/>
    <property type="match status" value="7"/>
</dbReference>
<dbReference type="InterPro" id="IPR003594">
    <property type="entry name" value="HATPase_dom"/>
</dbReference>
<evidence type="ECO:0000259" key="8">
    <source>
        <dbReference type="PROSITE" id="PS50112"/>
    </source>
</evidence>
<dbReference type="SMART" id="SM00091">
    <property type="entry name" value="PAS"/>
    <property type="match status" value="9"/>
</dbReference>